<dbReference type="Proteomes" id="UP000001460">
    <property type="component" value="Unassembled WGS sequence"/>
</dbReference>
<evidence type="ECO:0000313" key="3">
    <source>
        <dbReference type="Proteomes" id="UP000001460"/>
    </source>
</evidence>
<dbReference type="eggNOG" id="ENOG502SCA0">
    <property type="taxonomic scope" value="Eukaryota"/>
</dbReference>
<dbReference type="EMBL" id="DS989726">
    <property type="protein sequence ID" value="EEA05119.1"/>
    <property type="molecule type" value="Genomic_DNA"/>
</dbReference>
<keyword evidence="3" id="KW-1185">Reference proteome</keyword>
<sequence>MKKRNFTRRSESISSAENSGVVSSYKVVDISSLDIEKVASSLPIPTALSKLISISKQLQHEIKNIKNERDEAYNALIIQRDYYEHSGKKDLSKLKIIANTISNIEHNAKINNLRKEYEKQMDEMELNFQNEKKILRNKVLHDVEDYLIKYRDLAVLATEELKRQKEKMEAMKIRAKQLAETTCLAFEEKLKRQMKESIRKYEEMAQATCSRVLEKEKNMHIQWNEREKCLEREKREFEKSILKESEKRIEEFRRGYIETQVQLAKEREIFDDIIDKLKEKIARECDDFESEIQHRFAVAFNMDEDEVQRRLSNYNEALKKSQLKAQEVKD</sequence>
<dbReference type="RefSeq" id="XP_002139468.1">
    <property type="nucleotide sequence ID" value="XM_002139432.1"/>
</dbReference>
<proteinExistence type="predicted"/>
<accession>B6AA78</accession>
<dbReference type="OrthoDB" id="343943at2759"/>
<dbReference type="VEuPathDB" id="CryptoDB:CMU_041920"/>
<name>B6AA78_CRYMR</name>
<protein>
    <submittedName>
        <fullName evidence="2">Uncharacterized protein</fullName>
    </submittedName>
</protein>
<feature type="coiled-coil region" evidence="1">
    <location>
        <begin position="48"/>
        <end position="75"/>
    </location>
</feature>
<organism evidence="2 3">
    <name type="scientific">Cryptosporidium muris (strain RN66)</name>
    <dbReference type="NCBI Taxonomy" id="441375"/>
    <lineage>
        <taxon>Eukaryota</taxon>
        <taxon>Sar</taxon>
        <taxon>Alveolata</taxon>
        <taxon>Apicomplexa</taxon>
        <taxon>Conoidasida</taxon>
        <taxon>Coccidia</taxon>
        <taxon>Eucoccidiorida</taxon>
        <taxon>Eimeriorina</taxon>
        <taxon>Cryptosporidiidae</taxon>
        <taxon>Cryptosporidium</taxon>
    </lineage>
</organism>
<gene>
    <name evidence="2" type="ORF">CMU_041920</name>
</gene>
<reference evidence="2" key="1">
    <citation type="submission" date="2008-06" db="EMBL/GenBank/DDBJ databases">
        <authorList>
            <person name="Lorenzi H."/>
            <person name="Inman J."/>
            <person name="Miller J."/>
            <person name="Schobel S."/>
            <person name="Amedeo P."/>
            <person name="Caler E.V."/>
            <person name="da Silva J."/>
        </authorList>
    </citation>
    <scope>NUCLEOTIDE SEQUENCE [LARGE SCALE GENOMIC DNA]</scope>
    <source>
        <strain evidence="2">RN66</strain>
    </source>
</reference>
<keyword evidence="1" id="KW-0175">Coiled coil</keyword>
<evidence type="ECO:0000256" key="1">
    <source>
        <dbReference type="SAM" id="Coils"/>
    </source>
</evidence>
<dbReference type="AlphaFoldDB" id="B6AA78"/>
<dbReference type="GeneID" id="6994322"/>
<feature type="coiled-coil region" evidence="1">
    <location>
        <begin position="103"/>
        <end position="233"/>
    </location>
</feature>
<evidence type="ECO:0000313" key="2">
    <source>
        <dbReference type="EMBL" id="EEA05119.1"/>
    </source>
</evidence>